<feature type="repeat" description="NHL" evidence="2">
    <location>
        <begin position="451"/>
        <end position="487"/>
    </location>
</feature>
<proteinExistence type="predicted"/>
<gene>
    <name evidence="4" type="ORF">SEV965_LOCUS24902</name>
</gene>
<dbReference type="GO" id="GO:0008270">
    <property type="term" value="F:zinc ion binding"/>
    <property type="evidence" value="ECO:0007669"/>
    <property type="project" value="UniProtKB-KW"/>
</dbReference>
<dbReference type="Gene3D" id="2.40.10.500">
    <property type="match status" value="1"/>
</dbReference>
<name>A0A815BRR2_9BILA</name>
<comment type="caution">
    <text evidence="4">The sequence shown here is derived from an EMBL/GenBank/DDBJ whole genome shotgun (WGS) entry which is preliminary data.</text>
</comment>
<evidence type="ECO:0000256" key="2">
    <source>
        <dbReference type="PROSITE-ProRule" id="PRU00504"/>
    </source>
</evidence>
<feature type="repeat" description="NHL" evidence="2">
    <location>
        <begin position="207"/>
        <end position="247"/>
    </location>
</feature>
<dbReference type="SUPFAM" id="SSF63825">
    <property type="entry name" value="YWTD domain"/>
    <property type="match status" value="1"/>
</dbReference>
<dbReference type="GO" id="GO:0043161">
    <property type="term" value="P:proteasome-mediated ubiquitin-dependent protein catabolic process"/>
    <property type="evidence" value="ECO:0007669"/>
    <property type="project" value="TreeGrafter"/>
</dbReference>
<evidence type="ECO:0000313" key="5">
    <source>
        <dbReference type="Proteomes" id="UP000663889"/>
    </source>
</evidence>
<accession>A0A815BRR2</accession>
<dbReference type="AlphaFoldDB" id="A0A815BRR2"/>
<dbReference type="PANTHER" id="PTHR24104:SF25">
    <property type="entry name" value="PROTEIN LIN-41"/>
    <property type="match status" value="1"/>
</dbReference>
<keyword evidence="3" id="KW-0175">Coiled coil</keyword>
<dbReference type="Pfam" id="PF01436">
    <property type="entry name" value="NHL"/>
    <property type="match status" value="3"/>
</dbReference>
<dbReference type="InterPro" id="IPR050952">
    <property type="entry name" value="TRIM-NHL_E3_ligases"/>
</dbReference>
<feature type="coiled-coil region" evidence="3">
    <location>
        <begin position="120"/>
        <end position="154"/>
    </location>
</feature>
<keyword evidence="1" id="KW-0677">Repeat</keyword>
<evidence type="ECO:0000256" key="3">
    <source>
        <dbReference type="SAM" id="Coils"/>
    </source>
</evidence>
<dbReference type="CDD" id="cd05819">
    <property type="entry name" value="NHL"/>
    <property type="match status" value="1"/>
</dbReference>
<dbReference type="EMBL" id="CAJNOU010001956">
    <property type="protein sequence ID" value="CAF1274008.1"/>
    <property type="molecule type" value="Genomic_DNA"/>
</dbReference>
<feature type="repeat" description="NHL" evidence="2">
    <location>
        <begin position="350"/>
        <end position="387"/>
    </location>
</feature>
<dbReference type="Proteomes" id="UP000663889">
    <property type="component" value="Unassembled WGS sequence"/>
</dbReference>
<evidence type="ECO:0000313" key="4">
    <source>
        <dbReference type="EMBL" id="CAF1274008.1"/>
    </source>
</evidence>
<dbReference type="GO" id="GO:0000209">
    <property type="term" value="P:protein polyubiquitination"/>
    <property type="evidence" value="ECO:0007669"/>
    <property type="project" value="TreeGrafter"/>
</dbReference>
<evidence type="ECO:0000256" key="1">
    <source>
        <dbReference type="ARBA" id="ARBA00022737"/>
    </source>
</evidence>
<dbReference type="PROSITE" id="PS51125">
    <property type="entry name" value="NHL"/>
    <property type="match status" value="3"/>
</dbReference>
<reference evidence="4" key="1">
    <citation type="submission" date="2021-02" db="EMBL/GenBank/DDBJ databases">
        <authorList>
            <person name="Nowell W R."/>
        </authorList>
    </citation>
    <scope>NUCLEOTIDE SEQUENCE</scope>
</reference>
<dbReference type="InterPro" id="IPR011042">
    <property type="entry name" value="6-blade_b-propeller_TolB-like"/>
</dbReference>
<dbReference type="Gene3D" id="2.120.10.30">
    <property type="entry name" value="TolB, C-terminal domain"/>
    <property type="match status" value="2"/>
</dbReference>
<organism evidence="4 5">
    <name type="scientific">Rotaria sordida</name>
    <dbReference type="NCBI Taxonomy" id="392033"/>
    <lineage>
        <taxon>Eukaryota</taxon>
        <taxon>Metazoa</taxon>
        <taxon>Spiralia</taxon>
        <taxon>Gnathifera</taxon>
        <taxon>Rotifera</taxon>
        <taxon>Eurotatoria</taxon>
        <taxon>Bdelloidea</taxon>
        <taxon>Philodinida</taxon>
        <taxon>Philodinidae</taxon>
        <taxon>Rotaria</taxon>
    </lineage>
</organism>
<protein>
    <submittedName>
        <fullName evidence="4">Uncharacterized protein</fullName>
    </submittedName>
</protein>
<dbReference type="PANTHER" id="PTHR24104">
    <property type="entry name" value="E3 UBIQUITIN-PROTEIN LIGASE NHLRC1-RELATED"/>
    <property type="match status" value="1"/>
</dbReference>
<dbReference type="InterPro" id="IPR001258">
    <property type="entry name" value="NHL_repeat"/>
</dbReference>
<sequence length="492" mass="56331">MDMIMESTLNRCSICQKSGSMCICGGCKNIFCLKDFNEHRQQLSNRFDHDIIRFHDELLSRIKQLNESSNELFSQINRWESTTIDKIHKAAEGARQKLNKMLNHEREIFKEQFGNLTRQIRFQREENNFVENDIQLLKNKLNKMQQSLRQLNGQDKSHIILIENNKINWNNLIYPQKQQLTLQSPSTMININTKWTQNGLTVAGGCRKGNGFNQLSCPNGFYVDDDLTVYIADFNNNRIVEWKFDATSGLVIAGENGQGNRTDQLDGPIDIIVDKERDFFIICDKRNRRVVKWPYRGGTSGQTIIPNIDCACLTMDQHGFIYVSDIRQCLVKRWKVGETQGTIVAGGNGKGDRLDQLNSPTFLFVDHEQSIYVSDRDNHRIMKWTKNAQEGIIIAGGQGQGNSLTQLSYPCGIIVDPSLNLYIADRGNHRIIRWPKDIYQGTIIIGGNGSGQQPNQLNEPKGIAFDRHGNLYVVDCWNHRVQRFSIDQNLTS</sequence>
<dbReference type="GO" id="GO:0061630">
    <property type="term" value="F:ubiquitin protein ligase activity"/>
    <property type="evidence" value="ECO:0007669"/>
    <property type="project" value="TreeGrafter"/>
</dbReference>